<dbReference type="GO" id="GO:0000466">
    <property type="term" value="P:maturation of 5.8S rRNA from tricistronic rRNA transcript (SSU-rRNA, 5.8S rRNA, LSU-rRNA)"/>
    <property type="evidence" value="ECO:0007669"/>
    <property type="project" value="TreeGrafter"/>
</dbReference>
<dbReference type="GO" id="GO:0030687">
    <property type="term" value="C:preribosome, large subunit precursor"/>
    <property type="evidence" value="ECO:0007669"/>
    <property type="project" value="TreeGrafter"/>
</dbReference>
<dbReference type="PANTHER" id="PTHR10920:SF13">
    <property type="entry name" value="PRE-RRNA 2'-O-RIBOSE RNA METHYLTRANSFERASE FTSJ3"/>
    <property type="match status" value="1"/>
</dbReference>
<name>A0A199V1H0_ANACO</name>
<evidence type="ECO:0000259" key="8">
    <source>
        <dbReference type="Pfam" id="PF11861"/>
    </source>
</evidence>
<keyword evidence="3 9" id="KW-0808">Transferase</keyword>
<dbReference type="GO" id="GO:0005730">
    <property type="term" value="C:nucleolus"/>
    <property type="evidence" value="ECO:0007669"/>
    <property type="project" value="TreeGrafter"/>
</dbReference>
<evidence type="ECO:0000313" key="9">
    <source>
        <dbReference type="EMBL" id="OAY70927.1"/>
    </source>
</evidence>
<dbReference type="SUPFAM" id="SSF53335">
    <property type="entry name" value="S-adenosyl-L-methionine-dependent methyltransferases"/>
    <property type="match status" value="1"/>
</dbReference>
<reference evidence="9 10" key="1">
    <citation type="journal article" date="2016" name="DNA Res.">
        <title>The draft genome of MD-2 pineapple using hybrid error correction of long reads.</title>
        <authorList>
            <person name="Redwan R.M."/>
            <person name="Saidin A."/>
            <person name="Kumar S.V."/>
        </authorList>
    </citation>
    <scope>NUCLEOTIDE SEQUENCE [LARGE SCALE GENOMIC DNA]</scope>
    <source>
        <strain evidence="10">cv. MD2</strain>
        <tissue evidence="9">Leaf</tissue>
    </source>
</reference>
<organism evidence="9 10">
    <name type="scientific">Ananas comosus</name>
    <name type="common">Pineapple</name>
    <name type="synonym">Ananas ananas</name>
    <dbReference type="NCBI Taxonomy" id="4615"/>
    <lineage>
        <taxon>Eukaryota</taxon>
        <taxon>Viridiplantae</taxon>
        <taxon>Streptophyta</taxon>
        <taxon>Embryophyta</taxon>
        <taxon>Tracheophyta</taxon>
        <taxon>Spermatophyta</taxon>
        <taxon>Magnoliopsida</taxon>
        <taxon>Liliopsida</taxon>
        <taxon>Poales</taxon>
        <taxon>Bromeliaceae</taxon>
        <taxon>Bromelioideae</taxon>
        <taxon>Ananas</taxon>
    </lineage>
</organism>
<evidence type="ECO:0000256" key="6">
    <source>
        <dbReference type="SAM" id="MobiDB-lite"/>
    </source>
</evidence>
<evidence type="ECO:0000256" key="4">
    <source>
        <dbReference type="ARBA" id="ARBA00022691"/>
    </source>
</evidence>
<gene>
    <name evidence="9" type="ORF">ACMD2_24032</name>
</gene>
<dbReference type="GO" id="GO:0008650">
    <property type="term" value="F:rRNA (uridine-2'-O-)-methyltransferase activity"/>
    <property type="evidence" value="ECO:0007669"/>
    <property type="project" value="TreeGrafter"/>
</dbReference>
<dbReference type="InterPro" id="IPR050082">
    <property type="entry name" value="RNA_methyltr_RlmE"/>
</dbReference>
<feature type="domain" description="Ribosomal RNA methyltransferase FtsJ" evidence="7">
    <location>
        <begin position="31"/>
        <end position="225"/>
    </location>
</feature>
<dbReference type="GO" id="GO:0000463">
    <property type="term" value="P:maturation of LSU-rRNA from tricistronic rRNA transcript (SSU-rRNA, 5.8S rRNA, LSU-rRNA)"/>
    <property type="evidence" value="ECO:0007669"/>
    <property type="project" value="TreeGrafter"/>
</dbReference>
<dbReference type="InterPro" id="IPR015507">
    <property type="entry name" value="rRNA-MeTfrase_E"/>
</dbReference>
<evidence type="ECO:0000256" key="3">
    <source>
        <dbReference type="ARBA" id="ARBA00022679"/>
    </source>
</evidence>
<dbReference type="EMBL" id="LSRQ01003692">
    <property type="protein sequence ID" value="OAY70927.1"/>
    <property type="molecule type" value="Genomic_DNA"/>
</dbReference>
<evidence type="ECO:0000256" key="1">
    <source>
        <dbReference type="ARBA" id="ARBA00022552"/>
    </source>
</evidence>
<dbReference type="Pfam" id="PF11861">
    <property type="entry name" value="DUF3381"/>
    <property type="match status" value="1"/>
</dbReference>
<evidence type="ECO:0000313" key="10">
    <source>
        <dbReference type="Proteomes" id="UP000092600"/>
    </source>
</evidence>
<comment type="caution">
    <text evidence="9">The sequence shown here is derived from an EMBL/GenBank/DDBJ whole genome shotgun (WGS) entry which is preliminary data.</text>
</comment>
<dbReference type="InterPro" id="IPR002877">
    <property type="entry name" value="RNA_MeTrfase_FtsJ_dom"/>
</dbReference>
<sequence>KSFSGSRRPWGRRRGSSARTSTTTSPGRRVRSRAAFKLLQLDASYRFLSTARSVLDLCAAPGGWLQVAVAHAPVGALVVGVDLCPIRPVRGALALAEDITTQRCRAEIQRVMNQRGCAAFDVVLHDGSPNVGGAWAQEATSQSALVVDAVRSPPPSWSPRAPSSPSMIINPLFLPCKYNCAIVFRSQDYSAIIYCLKQLFEKVEATKPVASRSTSAEIYVICQKYKAPAKIDPRLLDVKYLFQGAFERPKCVMCFMGQSRREIVKGFSIALEDFLGCVSCILLDSWYEDGNTTLWKVGLASDFVWSETPLEFLGSFNAISFEDPACLSIKNHELTTDEVKSLCEDLYVIDKNSFKHLLKWRLKLRKALSSAQKVTPKAADGDQEAKGNEDDQLLNEMEELTNVLDRKKKREKKLLAKRRAKDKARKAFGQIDATEDSYFDRELFSLSSIK</sequence>
<feature type="coiled-coil region" evidence="5">
    <location>
        <begin position="390"/>
        <end position="417"/>
    </location>
</feature>
<feature type="domain" description="DUF3381" evidence="8">
    <location>
        <begin position="287"/>
        <end position="425"/>
    </location>
</feature>
<accession>A0A199V1H0</accession>
<keyword evidence="5" id="KW-0175">Coiled coil</keyword>
<dbReference type="AlphaFoldDB" id="A0A199V1H0"/>
<feature type="non-terminal residue" evidence="9">
    <location>
        <position position="450"/>
    </location>
</feature>
<evidence type="ECO:0000259" key="7">
    <source>
        <dbReference type="Pfam" id="PF01728"/>
    </source>
</evidence>
<dbReference type="Gene3D" id="3.40.50.150">
    <property type="entry name" value="Vaccinia Virus protein VP39"/>
    <property type="match status" value="1"/>
</dbReference>
<evidence type="ECO:0000256" key="2">
    <source>
        <dbReference type="ARBA" id="ARBA00022603"/>
    </source>
</evidence>
<dbReference type="PANTHER" id="PTHR10920">
    <property type="entry name" value="RIBOSOMAL RNA METHYLTRANSFERASE"/>
    <property type="match status" value="1"/>
</dbReference>
<proteinExistence type="inferred from homology"/>
<evidence type="ECO:0000256" key="5">
    <source>
        <dbReference type="SAM" id="Coils"/>
    </source>
</evidence>
<dbReference type="Pfam" id="PF01728">
    <property type="entry name" value="FtsJ"/>
    <property type="match status" value="1"/>
</dbReference>
<dbReference type="InterPro" id="IPR024576">
    <property type="entry name" value="rRNA_MeTfrase_Spb1_DUF3381"/>
</dbReference>
<dbReference type="GO" id="GO:0016435">
    <property type="term" value="F:rRNA (guanine) methyltransferase activity"/>
    <property type="evidence" value="ECO:0007669"/>
    <property type="project" value="TreeGrafter"/>
</dbReference>
<keyword evidence="2 9" id="KW-0489">Methyltransferase</keyword>
<keyword evidence="4" id="KW-0949">S-adenosyl-L-methionine</keyword>
<dbReference type="Proteomes" id="UP000092600">
    <property type="component" value="Unassembled WGS sequence"/>
</dbReference>
<dbReference type="STRING" id="4615.A0A199V1H0"/>
<feature type="non-terminal residue" evidence="9">
    <location>
        <position position="1"/>
    </location>
</feature>
<dbReference type="HAMAP" id="MF_01547">
    <property type="entry name" value="RNA_methyltr_E"/>
    <property type="match status" value="1"/>
</dbReference>
<dbReference type="InterPro" id="IPR029063">
    <property type="entry name" value="SAM-dependent_MTases_sf"/>
</dbReference>
<keyword evidence="1" id="KW-0698">rRNA processing</keyword>
<feature type="region of interest" description="Disordered" evidence="6">
    <location>
        <begin position="1"/>
        <end position="29"/>
    </location>
</feature>
<feature type="compositionally biased region" description="Low complexity" evidence="6">
    <location>
        <begin position="17"/>
        <end position="27"/>
    </location>
</feature>
<protein>
    <submittedName>
        <fullName evidence="9">Putative rRNA methyltransferase</fullName>
    </submittedName>
</protein>